<comment type="similarity">
    <text evidence="8">Belongs to the IspF family.</text>
</comment>
<dbReference type="InterPro" id="IPR036571">
    <property type="entry name" value="MECDP_synthase_sf"/>
</dbReference>
<evidence type="ECO:0000256" key="7">
    <source>
        <dbReference type="ARBA" id="ARBA00023239"/>
    </source>
</evidence>
<comment type="pathway">
    <text evidence="3">Isoprenoid biosynthesis; isopentenyl diphosphate biosynthesis via DXP pathway; isopentenyl diphosphate from 1-deoxy-D-xylulose 5-phosphate: step 4/6.</text>
</comment>
<dbReference type="STRING" id="1195236.CTER_3239"/>
<dbReference type="PANTHER" id="PTHR43181:SF1">
    <property type="entry name" value="2-C-METHYL-D-ERYTHRITOL 2,4-CYCLODIPHOSPHATE SYNTHASE, CHLOROPLASTIC"/>
    <property type="match status" value="1"/>
</dbReference>
<dbReference type="PROSITE" id="PS01350">
    <property type="entry name" value="ISPF"/>
    <property type="match status" value="1"/>
</dbReference>
<dbReference type="EC" id="4.6.1.12" evidence="4 8"/>
<keyword evidence="5" id="KW-0479">Metal-binding</keyword>
<keyword evidence="6 8" id="KW-0414">Isoprene biosynthesis</keyword>
<evidence type="ECO:0000313" key="10">
    <source>
        <dbReference type="EMBL" id="EMS70993.1"/>
    </source>
</evidence>
<reference evidence="10 11" key="1">
    <citation type="journal article" date="2013" name="Genome Announc.">
        <title>Draft Genome Sequence of the Cellulolytic, Mesophilic, Anaerobic Bacterium Clostridium termitidis Strain CT1112 (DSM 5398).</title>
        <authorList>
            <person name="Lal S."/>
            <person name="Ramachandran U."/>
            <person name="Zhang X."/>
            <person name="Munir R."/>
            <person name="Sparling R."/>
            <person name="Levin D.B."/>
        </authorList>
    </citation>
    <scope>NUCLEOTIDE SEQUENCE [LARGE SCALE GENOMIC DNA]</scope>
    <source>
        <strain evidence="10 11">CT1112</strain>
    </source>
</reference>
<gene>
    <name evidence="10" type="ORF">CTER_3239</name>
</gene>
<evidence type="ECO:0000256" key="6">
    <source>
        <dbReference type="ARBA" id="ARBA00023229"/>
    </source>
</evidence>
<dbReference type="SUPFAM" id="SSF69765">
    <property type="entry name" value="IpsF-like"/>
    <property type="match status" value="1"/>
</dbReference>
<dbReference type="PANTHER" id="PTHR43181">
    <property type="entry name" value="2-C-METHYL-D-ERYTHRITOL 2,4-CYCLODIPHOSPHATE SYNTHASE, CHLOROPLASTIC"/>
    <property type="match status" value="1"/>
</dbReference>
<dbReference type="Pfam" id="PF02542">
    <property type="entry name" value="YgbB"/>
    <property type="match status" value="1"/>
</dbReference>
<evidence type="ECO:0000256" key="3">
    <source>
        <dbReference type="ARBA" id="ARBA00004709"/>
    </source>
</evidence>
<dbReference type="Gene3D" id="3.30.1330.50">
    <property type="entry name" value="2-C-methyl-D-erythritol 2,4-cyclodiphosphate synthase"/>
    <property type="match status" value="1"/>
</dbReference>
<feature type="domain" description="2-C-methyl-D-erythritol 2,4-cyclodiphosphate synthase" evidence="9">
    <location>
        <begin position="1"/>
        <end position="154"/>
    </location>
</feature>
<protein>
    <recommendedName>
        <fullName evidence="4 8">2-C-methyl-D-erythritol 2,4-cyclodiphosphate synthase</fullName>
        <ecNumber evidence="4 8">4.6.1.12</ecNumber>
    </recommendedName>
</protein>
<comment type="catalytic activity">
    <reaction evidence="1 8">
        <text>4-CDP-2-C-methyl-D-erythritol 2-phosphate = 2-C-methyl-D-erythritol 2,4-cyclic diphosphate + CMP</text>
        <dbReference type="Rhea" id="RHEA:23864"/>
        <dbReference type="ChEBI" id="CHEBI:57919"/>
        <dbReference type="ChEBI" id="CHEBI:58483"/>
        <dbReference type="ChEBI" id="CHEBI:60377"/>
        <dbReference type="EC" id="4.6.1.12"/>
    </reaction>
</comment>
<dbReference type="GO" id="GO:0016114">
    <property type="term" value="P:terpenoid biosynthetic process"/>
    <property type="evidence" value="ECO:0007669"/>
    <property type="project" value="InterPro"/>
</dbReference>
<dbReference type="Proteomes" id="UP000014155">
    <property type="component" value="Unassembled WGS sequence"/>
</dbReference>
<keyword evidence="7 8" id="KW-0456">Lyase</keyword>
<dbReference type="PATRIC" id="fig|1195236.3.peg.3462"/>
<dbReference type="GO" id="GO:0046872">
    <property type="term" value="F:metal ion binding"/>
    <property type="evidence" value="ECO:0007669"/>
    <property type="project" value="UniProtKB-KW"/>
</dbReference>
<dbReference type="InterPro" id="IPR020555">
    <property type="entry name" value="MECDP_synthase_CS"/>
</dbReference>
<dbReference type="CDD" id="cd00554">
    <property type="entry name" value="MECDP_synthase"/>
    <property type="match status" value="1"/>
</dbReference>
<dbReference type="RefSeq" id="WP_004627238.1">
    <property type="nucleotide sequence ID" value="NZ_AORV01000044.1"/>
</dbReference>
<evidence type="ECO:0000256" key="1">
    <source>
        <dbReference type="ARBA" id="ARBA00000200"/>
    </source>
</evidence>
<evidence type="ECO:0000256" key="5">
    <source>
        <dbReference type="ARBA" id="ARBA00022723"/>
    </source>
</evidence>
<evidence type="ECO:0000256" key="8">
    <source>
        <dbReference type="RuleBase" id="RU004395"/>
    </source>
</evidence>
<keyword evidence="11" id="KW-1185">Reference proteome</keyword>
<dbReference type="eggNOG" id="COG0245">
    <property type="taxonomic scope" value="Bacteria"/>
</dbReference>
<dbReference type="EMBL" id="AORV01000044">
    <property type="protein sequence ID" value="EMS70993.1"/>
    <property type="molecule type" value="Genomic_DNA"/>
</dbReference>
<dbReference type="NCBIfam" id="TIGR00151">
    <property type="entry name" value="ispF"/>
    <property type="match status" value="1"/>
</dbReference>
<proteinExistence type="inferred from homology"/>
<comment type="caution">
    <text evidence="10">The sequence shown here is derived from an EMBL/GenBank/DDBJ whole genome shotgun (WGS) entry which is preliminary data.</text>
</comment>
<dbReference type="UniPathway" id="UPA00056">
    <property type="reaction ID" value="UER00095"/>
</dbReference>
<accession>S0FR86</accession>
<dbReference type="AlphaFoldDB" id="S0FR86"/>
<dbReference type="GO" id="GO:0008685">
    <property type="term" value="F:2-C-methyl-D-erythritol 2,4-cyclodiphosphate synthase activity"/>
    <property type="evidence" value="ECO:0007669"/>
    <property type="project" value="UniProtKB-EC"/>
</dbReference>
<comment type="cofactor">
    <cofactor evidence="2">
        <name>a divalent metal cation</name>
        <dbReference type="ChEBI" id="CHEBI:60240"/>
    </cofactor>
</comment>
<dbReference type="InterPro" id="IPR003526">
    <property type="entry name" value="MECDP_synthase"/>
</dbReference>
<evidence type="ECO:0000256" key="2">
    <source>
        <dbReference type="ARBA" id="ARBA00001968"/>
    </source>
</evidence>
<dbReference type="GO" id="GO:0019288">
    <property type="term" value="P:isopentenyl diphosphate biosynthetic process, methylerythritol 4-phosphate pathway"/>
    <property type="evidence" value="ECO:0007669"/>
    <property type="project" value="UniProtKB-UniPathway"/>
</dbReference>
<evidence type="ECO:0000256" key="4">
    <source>
        <dbReference type="ARBA" id="ARBA00012579"/>
    </source>
</evidence>
<name>S0FR86_RUMCE</name>
<evidence type="ECO:0000259" key="9">
    <source>
        <dbReference type="Pfam" id="PF02542"/>
    </source>
</evidence>
<sequence length="156" mass="16680">MKVGIGQDSHKFDFENKNKKFVLGGVIFEGVTPLAGNSDADVVLHAITNAVSGVTCVNILGRVADEMCMKKGITDSSEYLKEALKHLVDVKIVHVSISIECSYPRITPKIPEMRKVISDLLSIPQNSVGITATSGEGLTQFGQGQGIQAFCCVTAL</sequence>
<organism evidence="10 11">
    <name type="scientific">Ruminiclostridium cellobioparum subsp. termitidis CT1112</name>
    <dbReference type="NCBI Taxonomy" id="1195236"/>
    <lineage>
        <taxon>Bacteria</taxon>
        <taxon>Bacillati</taxon>
        <taxon>Bacillota</taxon>
        <taxon>Clostridia</taxon>
        <taxon>Eubacteriales</taxon>
        <taxon>Oscillospiraceae</taxon>
        <taxon>Ruminiclostridium</taxon>
    </lineage>
</organism>
<evidence type="ECO:0000313" key="11">
    <source>
        <dbReference type="Proteomes" id="UP000014155"/>
    </source>
</evidence>